<sequence length="80" mass="8925">MRKIVCCFPSEILRKLQINDHDPLTIQRTLPSYRFSLILRHLRGWSPCEGSVSGSLVPGGRPGLVIFKETADGERSSDSV</sequence>
<dbReference type="EMBL" id="OV725080">
    <property type="protein sequence ID" value="CAH1398855.1"/>
    <property type="molecule type" value="Genomic_DNA"/>
</dbReference>
<dbReference type="Proteomes" id="UP001152798">
    <property type="component" value="Chromosome 4"/>
</dbReference>
<organism evidence="1 2">
    <name type="scientific">Nezara viridula</name>
    <name type="common">Southern green stink bug</name>
    <name type="synonym">Cimex viridulus</name>
    <dbReference type="NCBI Taxonomy" id="85310"/>
    <lineage>
        <taxon>Eukaryota</taxon>
        <taxon>Metazoa</taxon>
        <taxon>Ecdysozoa</taxon>
        <taxon>Arthropoda</taxon>
        <taxon>Hexapoda</taxon>
        <taxon>Insecta</taxon>
        <taxon>Pterygota</taxon>
        <taxon>Neoptera</taxon>
        <taxon>Paraneoptera</taxon>
        <taxon>Hemiptera</taxon>
        <taxon>Heteroptera</taxon>
        <taxon>Panheteroptera</taxon>
        <taxon>Pentatomomorpha</taxon>
        <taxon>Pentatomoidea</taxon>
        <taxon>Pentatomidae</taxon>
        <taxon>Pentatominae</taxon>
        <taxon>Nezara</taxon>
    </lineage>
</organism>
<feature type="non-terminal residue" evidence="1">
    <location>
        <position position="80"/>
    </location>
</feature>
<protein>
    <submittedName>
        <fullName evidence="1">Uncharacterized protein</fullName>
    </submittedName>
</protein>
<keyword evidence="2" id="KW-1185">Reference proteome</keyword>
<name>A0A9P0HBD2_NEZVI</name>
<dbReference type="AlphaFoldDB" id="A0A9P0HBD2"/>
<evidence type="ECO:0000313" key="1">
    <source>
        <dbReference type="EMBL" id="CAH1398855.1"/>
    </source>
</evidence>
<gene>
    <name evidence="1" type="ORF">NEZAVI_LOCUS8426</name>
</gene>
<proteinExistence type="predicted"/>
<reference evidence="1" key="1">
    <citation type="submission" date="2022-01" db="EMBL/GenBank/DDBJ databases">
        <authorList>
            <person name="King R."/>
        </authorList>
    </citation>
    <scope>NUCLEOTIDE SEQUENCE</scope>
</reference>
<feature type="non-terminal residue" evidence="1">
    <location>
        <position position="1"/>
    </location>
</feature>
<evidence type="ECO:0000313" key="2">
    <source>
        <dbReference type="Proteomes" id="UP001152798"/>
    </source>
</evidence>
<accession>A0A9P0HBD2</accession>